<dbReference type="InterPro" id="IPR018357">
    <property type="entry name" value="Hexapep_transf_CS"/>
</dbReference>
<gene>
    <name evidence="5" type="ORF">SAMN02982931_01809</name>
</gene>
<keyword evidence="2" id="KW-0808">Transferase</keyword>
<evidence type="ECO:0008006" key="7">
    <source>
        <dbReference type="Google" id="ProtNLM"/>
    </source>
</evidence>
<dbReference type="InterPro" id="IPR050179">
    <property type="entry name" value="Trans_hexapeptide_repeat"/>
</dbReference>
<keyword evidence="6" id="KW-1185">Reference proteome</keyword>
<evidence type="ECO:0000256" key="3">
    <source>
        <dbReference type="ARBA" id="ARBA00022737"/>
    </source>
</evidence>
<dbReference type="PANTHER" id="PTHR43300:SF11">
    <property type="entry name" value="ACETYLTRANSFERASE RV3034C-RELATED"/>
    <property type="match status" value="1"/>
</dbReference>
<proteinExistence type="inferred from homology"/>
<dbReference type="GO" id="GO:0016746">
    <property type="term" value="F:acyltransferase activity"/>
    <property type="evidence" value="ECO:0007669"/>
    <property type="project" value="UniProtKB-KW"/>
</dbReference>
<organism evidence="5 6">
    <name type="scientific">Bauldia litoralis</name>
    <dbReference type="NCBI Taxonomy" id="665467"/>
    <lineage>
        <taxon>Bacteria</taxon>
        <taxon>Pseudomonadati</taxon>
        <taxon>Pseudomonadota</taxon>
        <taxon>Alphaproteobacteria</taxon>
        <taxon>Hyphomicrobiales</taxon>
        <taxon>Kaistiaceae</taxon>
        <taxon>Bauldia</taxon>
    </lineage>
</organism>
<evidence type="ECO:0000313" key="6">
    <source>
        <dbReference type="Proteomes" id="UP000199071"/>
    </source>
</evidence>
<dbReference type="AlphaFoldDB" id="A0A1G6BSQ0"/>
<accession>A0A1G6BSQ0</accession>
<dbReference type="SUPFAM" id="SSF51161">
    <property type="entry name" value="Trimeric LpxA-like enzymes"/>
    <property type="match status" value="1"/>
</dbReference>
<sequence>MSNEPRLGCQPLVAAGATIEASTLGRYVEIGERTRISHSTFGDYSYIMEDGQILFSAIGKFCSLASSVRINAPNHPVWRASQHHFTYRSEDYFAAEGPDTGIFDWRKQNSVTVGHDVWVGHGATITAGVTIGDGAVVGAGAVVTRDVPAYAIVAGVPARTIRMRFPEAIAGRLQRLSWWDWPHADIHRALADFRDLSIEAFLEKYEPEQRLGIQSQSVAKLTSN</sequence>
<evidence type="ECO:0000256" key="1">
    <source>
        <dbReference type="ARBA" id="ARBA00007274"/>
    </source>
</evidence>
<dbReference type="EMBL" id="FMXQ01000003">
    <property type="protein sequence ID" value="SDB23651.1"/>
    <property type="molecule type" value="Genomic_DNA"/>
</dbReference>
<dbReference type="Proteomes" id="UP000199071">
    <property type="component" value="Unassembled WGS sequence"/>
</dbReference>
<reference evidence="5 6" key="1">
    <citation type="submission" date="2016-10" db="EMBL/GenBank/DDBJ databases">
        <authorList>
            <person name="de Groot N.N."/>
        </authorList>
    </citation>
    <scope>NUCLEOTIDE SEQUENCE [LARGE SCALE GENOMIC DNA]</scope>
    <source>
        <strain evidence="5 6">ATCC 35022</strain>
    </source>
</reference>
<dbReference type="Gene3D" id="2.160.10.10">
    <property type="entry name" value="Hexapeptide repeat proteins"/>
    <property type="match status" value="1"/>
</dbReference>
<dbReference type="InterPro" id="IPR001451">
    <property type="entry name" value="Hexapep"/>
</dbReference>
<dbReference type="CDD" id="cd03349">
    <property type="entry name" value="LbH_XAT"/>
    <property type="match status" value="1"/>
</dbReference>
<evidence type="ECO:0000256" key="4">
    <source>
        <dbReference type="ARBA" id="ARBA00023315"/>
    </source>
</evidence>
<evidence type="ECO:0000313" key="5">
    <source>
        <dbReference type="EMBL" id="SDB23651.1"/>
    </source>
</evidence>
<dbReference type="NCBIfam" id="TIGR03308">
    <property type="entry name" value="phn_thr-fam"/>
    <property type="match status" value="1"/>
</dbReference>
<keyword evidence="3" id="KW-0677">Repeat</keyword>
<dbReference type="RefSeq" id="WP_090876081.1">
    <property type="nucleotide sequence ID" value="NZ_FMXQ01000003.1"/>
</dbReference>
<protein>
    <recommendedName>
        <fullName evidence="7">Phosphonate metabolim protein, transferase hexapeptide repeat family</fullName>
    </recommendedName>
</protein>
<dbReference type="STRING" id="665467.SAMN02982931_01809"/>
<evidence type="ECO:0000256" key="2">
    <source>
        <dbReference type="ARBA" id="ARBA00022679"/>
    </source>
</evidence>
<dbReference type="Pfam" id="PF00132">
    <property type="entry name" value="Hexapep"/>
    <property type="match status" value="1"/>
</dbReference>
<comment type="similarity">
    <text evidence="1">Belongs to the transferase hexapeptide repeat family.</text>
</comment>
<name>A0A1G6BSQ0_9HYPH</name>
<dbReference type="InterPro" id="IPR017694">
    <property type="entry name" value="Phosphonate_tfrase_rpt"/>
</dbReference>
<dbReference type="PROSITE" id="PS00101">
    <property type="entry name" value="HEXAPEP_TRANSFERASES"/>
    <property type="match status" value="1"/>
</dbReference>
<dbReference type="PANTHER" id="PTHR43300">
    <property type="entry name" value="ACETYLTRANSFERASE"/>
    <property type="match status" value="1"/>
</dbReference>
<dbReference type="InterPro" id="IPR011004">
    <property type="entry name" value="Trimer_LpxA-like_sf"/>
</dbReference>
<keyword evidence="4" id="KW-0012">Acyltransferase</keyword>
<dbReference type="OrthoDB" id="9815592at2"/>